<keyword evidence="4 7" id="KW-0812">Transmembrane</keyword>
<dbReference type="PANTHER" id="PTHR34856:SF2">
    <property type="entry name" value="PROTEIN NRFD"/>
    <property type="match status" value="1"/>
</dbReference>
<evidence type="ECO:0000313" key="9">
    <source>
        <dbReference type="EMBL" id="TSE24062.1"/>
    </source>
</evidence>
<evidence type="ECO:0000256" key="2">
    <source>
        <dbReference type="ARBA" id="ARBA00008929"/>
    </source>
</evidence>
<keyword evidence="6 7" id="KW-0472">Membrane</keyword>
<protein>
    <submittedName>
        <fullName evidence="8">Molybdopterin-containing oxidoreductase family membrane subunit</fullName>
    </submittedName>
    <submittedName>
        <fullName evidence="9">Polysulfide reductase, NrfD</fullName>
    </submittedName>
</protein>
<sequence>MTTLASSRPAAPAGSPMGIVLIVALVGLVASAAYVIGQLMAHGHTAYNGDSRGIFWGLPIVTYDFFLLSSTGLAMLASVWTVFRVEAYRPIARRALWLAVAALVGGVAALFLELGYPLRAMFMIPFSGATSAPLFWKVWGVIVYSLALLWLIVGWLLPGRDEPPRAAAVLALVAAVYITFVAGGVYGWMSMRPFWYGGEMSLAFLVESLLGAVTFVIIFTHLAHGFNADRLDEPTRTLFAGRLGGLFAILMIAHAFFVVSRLIAGLYANADGMQVWHHLWSRPMFQVELWVGLGLPIVLTAVPSLRRNLQLQLLAAVVAVVALFVARYDFVIGGQLVPLFKGSWVHGLLEYHPSAAEWAVLALSIFLSNTINALGEKRLALDERA</sequence>
<feature type="transmembrane region" description="Helical" evidence="7">
    <location>
        <begin position="201"/>
        <end position="222"/>
    </location>
</feature>
<dbReference type="GO" id="GO:0005886">
    <property type="term" value="C:plasma membrane"/>
    <property type="evidence" value="ECO:0007669"/>
    <property type="project" value="UniProtKB-SubCell"/>
</dbReference>
<evidence type="ECO:0000256" key="6">
    <source>
        <dbReference type="ARBA" id="ARBA00023136"/>
    </source>
</evidence>
<evidence type="ECO:0000313" key="8">
    <source>
        <dbReference type="EMBL" id="TCS97663.1"/>
    </source>
</evidence>
<feature type="transmembrane region" description="Helical" evidence="7">
    <location>
        <begin position="243"/>
        <end position="264"/>
    </location>
</feature>
<evidence type="ECO:0000256" key="1">
    <source>
        <dbReference type="ARBA" id="ARBA00004651"/>
    </source>
</evidence>
<evidence type="ECO:0000256" key="4">
    <source>
        <dbReference type="ARBA" id="ARBA00022692"/>
    </source>
</evidence>
<evidence type="ECO:0000313" key="10">
    <source>
        <dbReference type="Proteomes" id="UP000295536"/>
    </source>
</evidence>
<keyword evidence="3" id="KW-1003">Cell membrane</keyword>
<feature type="transmembrane region" description="Helical" evidence="7">
    <location>
        <begin position="20"/>
        <end position="40"/>
    </location>
</feature>
<proteinExistence type="inferred from homology"/>
<dbReference type="AlphaFoldDB" id="A0A4R3LCI1"/>
<reference evidence="8 10" key="1">
    <citation type="submission" date="2019-03" db="EMBL/GenBank/DDBJ databases">
        <title>Genomic Encyclopedia of Type Strains, Phase IV (KMG-IV): sequencing the most valuable type-strain genomes for metagenomic binning, comparative biology and taxonomic classification.</title>
        <authorList>
            <person name="Goeker M."/>
        </authorList>
    </citation>
    <scope>NUCLEOTIDE SEQUENCE [LARGE SCALE GENOMIC DNA]</scope>
    <source>
        <strain evidence="8 10">DSM 12034</strain>
    </source>
</reference>
<dbReference type="Proteomes" id="UP000315577">
    <property type="component" value="Unassembled WGS sequence"/>
</dbReference>
<feature type="transmembrane region" description="Helical" evidence="7">
    <location>
        <begin position="358"/>
        <end position="375"/>
    </location>
</feature>
<keyword evidence="11" id="KW-1185">Reference proteome</keyword>
<name>A0A4R3LCI1_9BURK</name>
<evidence type="ECO:0000256" key="3">
    <source>
        <dbReference type="ARBA" id="ARBA00022475"/>
    </source>
</evidence>
<evidence type="ECO:0000313" key="11">
    <source>
        <dbReference type="Proteomes" id="UP000315577"/>
    </source>
</evidence>
<dbReference type="RefSeq" id="WP_132962657.1">
    <property type="nucleotide sequence ID" value="NZ_JBKBMZ010000002.1"/>
</dbReference>
<feature type="transmembrane region" description="Helical" evidence="7">
    <location>
        <begin position="169"/>
        <end position="189"/>
    </location>
</feature>
<organism evidence="8 10">
    <name type="scientific">Tepidimonas ignava</name>
    <dbReference type="NCBI Taxonomy" id="114249"/>
    <lineage>
        <taxon>Bacteria</taxon>
        <taxon>Pseudomonadati</taxon>
        <taxon>Pseudomonadota</taxon>
        <taxon>Betaproteobacteria</taxon>
        <taxon>Burkholderiales</taxon>
        <taxon>Tepidimonas</taxon>
    </lineage>
</organism>
<dbReference type="InterPro" id="IPR052049">
    <property type="entry name" value="Electron_transfer_protein"/>
</dbReference>
<dbReference type="EMBL" id="SMAH01000008">
    <property type="protein sequence ID" value="TCS97663.1"/>
    <property type="molecule type" value="Genomic_DNA"/>
</dbReference>
<dbReference type="PANTHER" id="PTHR34856">
    <property type="entry name" value="PROTEIN NRFD"/>
    <property type="match status" value="1"/>
</dbReference>
<dbReference type="Gene3D" id="1.20.1630.10">
    <property type="entry name" value="Formate dehydrogenase/DMSO reductase domain"/>
    <property type="match status" value="1"/>
</dbReference>
<comment type="similarity">
    <text evidence="2">Belongs to the NrfD family.</text>
</comment>
<feature type="transmembrane region" description="Helical" evidence="7">
    <location>
        <begin position="284"/>
        <end position="302"/>
    </location>
</feature>
<evidence type="ECO:0000256" key="5">
    <source>
        <dbReference type="ARBA" id="ARBA00022989"/>
    </source>
</evidence>
<feature type="transmembrane region" description="Helical" evidence="7">
    <location>
        <begin position="136"/>
        <end position="157"/>
    </location>
</feature>
<evidence type="ECO:0000256" key="7">
    <source>
        <dbReference type="SAM" id="Phobius"/>
    </source>
</evidence>
<keyword evidence="5 7" id="KW-1133">Transmembrane helix</keyword>
<feature type="transmembrane region" description="Helical" evidence="7">
    <location>
        <begin position="314"/>
        <end position="338"/>
    </location>
</feature>
<dbReference type="EMBL" id="VJNC01000001">
    <property type="protein sequence ID" value="TSE24062.1"/>
    <property type="molecule type" value="Genomic_DNA"/>
</dbReference>
<dbReference type="InterPro" id="IPR005614">
    <property type="entry name" value="NrfD-like"/>
</dbReference>
<dbReference type="Proteomes" id="UP000295536">
    <property type="component" value="Unassembled WGS sequence"/>
</dbReference>
<feature type="transmembrane region" description="Helical" evidence="7">
    <location>
        <begin position="60"/>
        <end position="83"/>
    </location>
</feature>
<reference evidence="9 11" key="2">
    <citation type="submission" date="2019-07" db="EMBL/GenBank/DDBJ databases">
        <title>Tepidimonas ignava SPS-1037 draft genome.</title>
        <authorList>
            <person name="Da Costa M.S."/>
            <person name="Froufe H.J.C."/>
            <person name="Egas C."/>
            <person name="Albuquerque L."/>
        </authorList>
    </citation>
    <scope>NUCLEOTIDE SEQUENCE [LARGE SCALE GENOMIC DNA]</scope>
    <source>
        <strain evidence="9 11">SPS-1037</strain>
    </source>
</reference>
<gene>
    <name evidence="8" type="ORF">EDC36_10870</name>
    <name evidence="9" type="ORF">Tigna_00061</name>
</gene>
<dbReference type="OrthoDB" id="6113252at2"/>
<dbReference type="Pfam" id="PF03916">
    <property type="entry name" value="NrfD"/>
    <property type="match status" value="1"/>
</dbReference>
<accession>A0A4R3LCI1</accession>
<feature type="transmembrane region" description="Helical" evidence="7">
    <location>
        <begin position="95"/>
        <end position="116"/>
    </location>
</feature>
<comment type="subcellular location">
    <subcellularLocation>
        <location evidence="1">Cell membrane</location>
        <topology evidence="1">Multi-pass membrane protein</topology>
    </subcellularLocation>
</comment>
<comment type="caution">
    <text evidence="8">The sequence shown here is derived from an EMBL/GenBank/DDBJ whole genome shotgun (WGS) entry which is preliminary data.</text>
</comment>